<dbReference type="Pfam" id="PF02798">
    <property type="entry name" value="GST_N"/>
    <property type="match status" value="1"/>
</dbReference>
<dbReference type="GO" id="GO:0005737">
    <property type="term" value="C:cytoplasm"/>
    <property type="evidence" value="ECO:0007669"/>
    <property type="project" value="UniProtKB-ARBA"/>
</dbReference>
<organism evidence="8 9">
    <name type="scientific">Acrobeloides nanus</name>
    <dbReference type="NCBI Taxonomy" id="290746"/>
    <lineage>
        <taxon>Eukaryota</taxon>
        <taxon>Metazoa</taxon>
        <taxon>Ecdysozoa</taxon>
        <taxon>Nematoda</taxon>
        <taxon>Chromadorea</taxon>
        <taxon>Rhabditida</taxon>
        <taxon>Tylenchina</taxon>
        <taxon>Cephalobomorpha</taxon>
        <taxon>Cephaloboidea</taxon>
        <taxon>Cephalobidae</taxon>
        <taxon>Acrobeloides</taxon>
    </lineage>
</organism>
<dbReference type="InterPro" id="IPR004046">
    <property type="entry name" value="GST_C"/>
</dbReference>
<evidence type="ECO:0000259" key="7">
    <source>
        <dbReference type="PROSITE" id="PS50405"/>
    </source>
</evidence>
<dbReference type="InterPro" id="IPR036249">
    <property type="entry name" value="Thioredoxin-like_sf"/>
</dbReference>
<dbReference type="PROSITE" id="PS50404">
    <property type="entry name" value="GST_NTER"/>
    <property type="match status" value="1"/>
</dbReference>
<dbReference type="FunFam" id="3.40.30.10:FF:000258">
    <property type="entry name" value="Glutathione S-transferase"/>
    <property type="match status" value="1"/>
</dbReference>
<dbReference type="CDD" id="cd03192">
    <property type="entry name" value="GST_C_Sigma_like"/>
    <property type="match status" value="1"/>
</dbReference>
<dbReference type="CDD" id="cd03039">
    <property type="entry name" value="GST_N_Sigma_like"/>
    <property type="match status" value="1"/>
</dbReference>
<dbReference type="Proteomes" id="UP000887540">
    <property type="component" value="Unplaced"/>
</dbReference>
<evidence type="ECO:0000256" key="5">
    <source>
        <dbReference type="ARBA" id="ARBA00078118"/>
    </source>
</evidence>
<dbReference type="AlphaFoldDB" id="A0A914DXN4"/>
<name>A0A914DXN4_9BILA</name>
<dbReference type="InterPro" id="IPR050213">
    <property type="entry name" value="GST_superfamily"/>
</dbReference>
<evidence type="ECO:0000313" key="8">
    <source>
        <dbReference type="Proteomes" id="UP000887540"/>
    </source>
</evidence>
<comment type="similarity">
    <text evidence="3">Belongs to the GST superfamily. Sigma family.</text>
</comment>
<dbReference type="GO" id="GO:0006749">
    <property type="term" value="P:glutathione metabolic process"/>
    <property type="evidence" value="ECO:0007669"/>
    <property type="project" value="TreeGrafter"/>
</dbReference>
<dbReference type="SFLD" id="SFLDG01205">
    <property type="entry name" value="AMPS.1"/>
    <property type="match status" value="1"/>
</dbReference>
<dbReference type="WBParaSite" id="ACRNAN_scaffold4487.g10225.t1">
    <property type="protein sequence ID" value="ACRNAN_scaffold4487.g10225.t1"/>
    <property type="gene ID" value="ACRNAN_scaffold4487.g10225"/>
</dbReference>
<feature type="domain" description="GST C-terminal" evidence="7">
    <location>
        <begin position="82"/>
        <end position="208"/>
    </location>
</feature>
<keyword evidence="2" id="KW-0808">Transferase</keyword>
<evidence type="ECO:0000256" key="4">
    <source>
        <dbReference type="ARBA" id="ARBA00047960"/>
    </source>
</evidence>
<keyword evidence="8" id="KW-1185">Reference proteome</keyword>
<evidence type="ECO:0000256" key="3">
    <source>
        <dbReference type="ARBA" id="ARBA00038317"/>
    </source>
</evidence>
<dbReference type="GO" id="GO:0004364">
    <property type="term" value="F:glutathione transferase activity"/>
    <property type="evidence" value="ECO:0007669"/>
    <property type="project" value="UniProtKB-EC"/>
</dbReference>
<dbReference type="SFLD" id="SFLDG00363">
    <property type="entry name" value="AMPS_(cytGST):_Alpha-__Mu-__Pi"/>
    <property type="match status" value="1"/>
</dbReference>
<comment type="catalytic activity">
    <reaction evidence="4">
        <text>RX + glutathione = an S-substituted glutathione + a halide anion + H(+)</text>
        <dbReference type="Rhea" id="RHEA:16437"/>
        <dbReference type="ChEBI" id="CHEBI:15378"/>
        <dbReference type="ChEBI" id="CHEBI:16042"/>
        <dbReference type="ChEBI" id="CHEBI:17792"/>
        <dbReference type="ChEBI" id="CHEBI:57925"/>
        <dbReference type="ChEBI" id="CHEBI:90779"/>
        <dbReference type="EC" id="2.5.1.18"/>
    </reaction>
</comment>
<protein>
    <recommendedName>
        <fullName evidence="1">glutathione transferase</fullName>
        <ecNumber evidence="1">2.5.1.18</ecNumber>
    </recommendedName>
    <alternativeName>
        <fullName evidence="5">GST class-sigma</fullName>
    </alternativeName>
</protein>
<accession>A0A914DXN4</accession>
<evidence type="ECO:0000259" key="6">
    <source>
        <dbReference type="PROSITE" id="PS50404"/>
    </source>
</evidence>
<dbReference type="InterPro" id="IPR040079">
    <property type="entry name" value="Glutathione_S-Trfase"/>
</dbReference>
<sequence>MVKYTLHYFKSRGQGECARLLLAYGGEEWEDKRYTIEEFRRTLKNSMPNGQLPVLEAEGKLLSQSYAIYRYLARKYGLTGKDNWEAAIVDSIMDQYKDYFEEIRDYILTAAGFINKGDLDTLREKLYVPASAKFFPILKNYIKEAGNGYLTKGGPTWADFFFAENFDGLKHLVPNFYEDHPEFKRLNEQVHSLPQLQKYLQSRPQLAL</sequence>
<feature type="domain" description="GST N-terminal" evidence="6">
    <location>
        <begin position="2"/>
        <end position="80"/>
    </location>
</feature>
<dbReference type="FunFam" id="1.20.1050.10:FF:000031">
    <property type="entry name" value="Glutathione S-Transferase"/>
    <property type="match status" value="1"/>
</dbReference>
<dbReference type="InterPro" id="IPR004045">
    <property type="entry name" value="Glutathione_S-Trfase_N"/>
</dbReference>
<dbReference type="SFLD" id="SFLDS00019">
    <property type="entry name" value="Glutathione_Transferase_(cytos"/>
    <property type="match status" value="1"/>
</dbReference>
<proteinExistence type="inferred from homology"/>
<evidence type="ECO:0000256" key="2">
    <source>
        <dbReference type="ARBA" id="ARBA00022679"/>
    </source>
</evidence>
<dbReference type="SUPFAM" id="SSF47616">
    <property type="entry name" value="GST C-terminal domain-like"/>
    <property type="match status" value="1"/>
</dbReference>
<dbReference type="InterPro" id="IPR036282">
    <property type="entry name" value="Glutathione-S-Trfase_C_sf"/>
</dbReference>
<dbReference type="EC" id="2.5.1.18" evidence="1"/>
<evidence type="ECO:0000313" key="9">
    <source>
        <dbReference type="WBParaSite" id="ACRNAN_scaffold4487.g10225.t1"/>
    </source>
</evidence>
<dbReference type="Pfam" id="PF14497">
    <property type="entry name" value="GST_C_3"/>
    <property type="match status" value="1"/>
</dbReference>
<dbReference type="PANTHER" id="PTHR11571">
    <property type="entry name" value="GLUTATHIONE S-TRANSFERASE"/>
    <property type="match status" value="1"/>
</dbReference>
<dbReference type="Gene3D" id="1.20.1050.10">
    <property type="match status" value="1"/>
</dbReference>
<dbReference type="SUPFAM" id="SSF52833">
    <property type="entry name" value="Thioredoxin-like"/>
    <property type="match status" value="1"/>
</dbReference>
<dbReference type="PROSITE" id="PS50405">
    <property type="entry name" value="GST_CTER"/>
    <property type="match status" value="1"/>
</dbReference>
<dbReference type="Gene3D" id="3.40.30.10">
    <property type="entry name" value="Glutaredoxin"/>
    <property type="match status" value="1"/>
</dbReference>
<dbReference type="InterPro" id="IPR010987">
    <property type="entry name" value="Glutathione-S-Trfase_C-like"/>
</dbReference>
<evidence type="ECO:0000256" key="1">
    <source>
        <dbReference type="ARBA" id="ARBA00012452"/>
    </source>
</evidence>
<dbReference type="PANTHER" id="PTHR11571:SF224">
    <property type="entry name" value="HEMATOPOIETIC PROSTAGLANDIN D SYNTHASE"/>
    <property type="match status" value="1"/>
</dbReference>
<reference evidence="9" key="1">
    <citation type="submission" date="2022-11" db="UniProtKB">
        <authorList>
            <consortium name="WormBaseParasite"/>
        </authorList>
    </citation>
    <scope>IDENTIFICATION</scope>
</reference>